<gene>
    <name evidence="1" type="ORF">ANCCAN_02431</name>
</gene>
<dbReference type="EMBL" id="JOJR01000013">
    <property type="protein sequence ID" value="RCN51480.1"/>
    <property type="molecule type" value="Genomic_DNA"/>
</dbReference>
<accession>A0A368H806</accession>
<proteinExistence type="predicted"/>
<sequence length="177" mass="18867">MLFPASAASANTAARLSLRSSFIASLHRFASSDVNWAGIDPHLLNRKRPTRVVSCSNESMFMTKFVLTRTPTPPTPLLSQVPRNSSSPVSKVAFSGRCLLVSVSPITSCLIFLACIIKSSMEASDASVRALKVQTVITVLLVLGSLYNPSDLVLTGAAVPVTLPRSGEHSLLLLCRA</sequence>
<reference evidence="1 2" key="1">
    <citation type="submission" date="2014-10" db="EMBL/GenBank/DDBJ databases">
        <title>Draft genome of the hookworm Ancylostoma caninum.</title>
        <authorList>
            <person name="Mitreva M."/>
        </authorList>
    </citation>
    <scope>NUCLEOTIDE SEQUENCE [LARGE SCALE GENOMIC DNA]</scope>
    <source>
        <strain evidence="1 2">Baltimore</strain>
    </source>
</reference>
<dbReference type="Proteomes" id="UP000252519">
    <property type="component" value="Unassembled WGS sequence"/>
</dbReference>
<protein>
    <submittedName>
        <fullName evidence="1">Uncharacterized protein</fullName>
    </submittedName>
</protein>
<organism evidence="1 2">
    <name type="scientific">Ancylostoma caninum</name>
    <name type="common">Dog hookworm</name>
    <dbReference type="NCBI Taxonomy" id="29170"/>
    <lineage>
        <taxon>Eukaryota</taxon>
        <taxon>Metazoa</taxon>
        <taxon>Ecdysozoa</taxon>
        <taxon>Nematoda</taxon>
        <taxon>Chromadorea</taxon>
        <taxon>Rhabditida</taxon>
        <taxon>Rhabditina</taxon>
        <taxon>Rhabditomorpha</taxon>
        <taxon>Strongyloidea</taxon>
        <taxon>Ancylostomatidae</taxon>
        <taxon>Ancylostomatinae</taxon>
        <taxon>Ancylostoma</taxon>
    </lineage>
</organism>
<comment type="caution">
    <text evidence="1">The sequence shown here is derived from an EMBL/GenBank/DDBJ whole genome shotgun (WGS) entry which is preliminary data.</text>
</comment>
<keyword evidence="2" id="KW-1185">Reference proteome</keyword>
<evidence type="ECO:0000313" key="2">
    <source>
        <dbReference type="Proteomes" id="UP000252519"/>
    </source>
</evidence>
<evidence type="ECO:0000313" key="1">
    <source>
        <dbReference type="EMBL" id="RCN51480.1"/>
    </source>
</evidence>
<name>A0A368H806_ANCCA</name>
<dbReference type="OrthoDB" id="5888618at2759"/>
<dbReference type="AlphaFoldDB" id="A0A368H806"/>